<evidence type="ECO:0000256" key="1">
    <source>
        <dbReference type="SAM" id="Coils"/>
    </source>
</evidence>
<feature type="compositionally biased region" description="Low complexity" evidence="2">
    <location>
        <begin position="236"/>
        <end position="251"/>
    </location>
</feature>
<dbReference type="EMBL" id="CAUJNA010003683">
    <property type="protein sequence ID" value="CAJ1407644.1"/>
    <property type="molecule type" value="Genomic_DNA"/>
</dbReference>
<name>A0AA36NI28_9DINO</name>
<keyword evidence="1" id="KW-0175">Coiled coil</keyword>
<feature type="compositionally biased region" description="Basic and acidic residues" evidence="2">
    <location>
        <begin position="501"/>
        <end position="512"/>
    </location>
</feature>
<evidence type="ECO:0000256" key="2">
    <source>
        <dbReference type="SAM" id="MobiDB-lite"/>
    </source>
</evidence>
<accession>A0AA36NI28</accession>
<comment type="caution">
    <text evidence="3">The sequence shown here is derived from an EMBL/GenBank/DDBJ whole genome shotgun (WGS) entry which is preliminary data.</text>
</comment>
<evidence type="ECO:0000313" key="3">
    <source>
        <dbReference type="EMBL" id="CAJ1407644.1"/>
    </source>
</evidence>
<proteinExistence type="predicted"/>
<reference evidence="3" key="1">
    <citation type="submission" date="2023-08" db="EMBL/GenBank/DDBJ databases">
        <authorList>
            <person name="Chen Y."/>
            <person name="Shah S."/>
            <person name="Dougan E. K."/>
            <person name="Thang M."/>
            <person name="Chan C."/>
        </authorList>
    </citation>
    <scope>NUCLEOTIDE SEQUENCE</scope>
</reference>
<feature type="region of interest" description="Disordered" evidence="2">
    <location>
        <begin position="537"/>
        <end position="592"/>
    </location>
</feature>
<feature type="region of interest" description="Disordered" evidence="2">
    <location>
        <begin position="604"/>
        <end position="635"/>
    </location>
</feature>
<dbReference type="AlphaFoldDB" id="A0AA36NI28"/>
<sequence>MGSAERSSLGLRPVLFGVVWDLQIACAPDGARSCAMAEPGFQKASVEKCAVRLHNLALRKRLERAETRSEQLELRVEELEVAFGQDAVTNDPQGRDAKYLVKMQNLLLRKRLEKAELHASELERQVEEDREAGVALNETLDRMEKAGRSKEELKTDPERHHLSIRELRVRVRVGPYELRTVPGGAAAPAHAAFAGPGVLDEAESFELDEWGSLDEIARLESENRELLQRVQTLECGSSSSSDSSPESSEGSARPRLGSKQTVRFRRQATTDPAQRLNILYWKTLVERYVHSKSCSFQRLVISRWETFAERLVYWSQADSATEALKKDFQEQRKLNEDPLRVARQEAEEQAHIAQRLEEDMEARCSLEMSEAREKLVVTEQNYELVRQRVQELEEDQFEHSQSFMRQRQTALCDSGFGEMPQLIIPESAPVTAASLNHDLASTIAVHIRKNLTLQRRMAGLLEWRSTTTVSKLQYDIAREERNRESPDTRVAWLRAELEEERLKGEQEQEEHRGHRTSRARRPYEDQIAQLQETLATKVHQLRKSASPPKSPSRSRASAPRNTNSGGEGVVQIKSAEQEGYNAKTPTKSNGKELQARFFGASLAERFSKHEKDEASASEARSRKTEATEARGAAKI</sequence>
<feature type="compositionally biased region" description="Low complexity" evidence="2">
    <location>
        <begin position="543"/>
        <end position="560"/>
    </location>
</feature>
<keyword evidence="4" id="KW-1185">Reference proteome</keyword>
<protein>
    <submittedName>
        <fullName evidence="3">Uncharacterized protein</fullName>
    </submittedName>
</protein>
<feature type="coiled-coil region" evidence="1">
    <location>
        <begin position="55"/>
        <end position="156"/>
    </location>
</feature>
<organism evidence="3 4">
    <name type="scientific">Effrenium voratum</name>
    <dbReference type="NCBI Taxonomy" id="2562239"/>
    <lineage>
        <taxon>Eukaryota</taxon>
        <taxon>Sar</taxon>
        <taxon>Alveolata</taxon>
        <taxon>Dinophyceae</taxon>
        <taxon>Suessiales</taxon>
        <taxon>Symbiodiniaceae</taxon>
        <taxon>Effrenium</taxon>
    </lineage>
</organism>
<feature type="compositionally biased region" description="Basic and acidic residues" evidence="2">
    <location>
        <begin position="605"/>
        <end position="628"/>
    </location>
</feature>
<evidence type="ECO:0000313" key="4">
    <source>
        <dbReference type="Proteomes" id="UP001178507"/>
    </source>
</evidence>
<feature type="region of interest" description="Disordered" evidence="2">
    <location>
        <begin position="501"/>
        <end position="523"/>
    </location>
</feature>
<gene>
    <name evidence="3" type="ORF">EVOR1521_LOCUS29287</name>
</gene>
<feature type="region of interest" description="Disordered" evidence="2">
    <location>
        <begin position="232"/>
        <end position="267"/>
    </location>
</feature>
<dbReference type="Proteomes" id="UP001178507">
    <property type="component" value="Unassembled WGS sequence"/>
</dbReference>
<feature type="coiled-coil region" evidence="1">
    <location>
        <begin position="339"/>
        <end position="395"/>
    </location>
</feature>